<name>A0AB34JH16_PRYPA</name>
<evidence type="ECO:0000256" key="11">
    <source>
        <dbReference type="ARBA" id="ARBA00022840"/>
    </source>
</evidence>
<keyword evidence="11 17" id="KW-0067">ATP-binding</keyword>
<dbReference type="Gene3D" id="3.40.309.10">
    <property type="entry name" value="Aldehyde Dehydrogenase, Chain A, domain 2"/>
    <property type="match status" value="1"/>
</dbReference>
<dbReference type="InterPro" id="IPR019797">
    <property type="entry name" value="Glutamate_5-kinase_CS"/>
</dbReference>
<dbReference type="AlphaFoldDB" id="A0AB34JH16"/>
<dbReference type="InterPro" id="IPR015590">
    <property type="entry name" value="Aldehyde_DH_dom"/>
</dbReference>
<keyword evidence="5" id="KW-0963">Cytoplasm</keyword>
<evidence type="ECO:0000259" key="18">
    <source>
        <dbReference type="Pfam" id="PF00171"/>
    </source>
</evidence>
<dbReference type="CDD" id="cd07079">
    <property type="entry name" value="ALDH_F18-19_ProA-GPR"/>
    <property type="match status" value="1"/>
</dbReference>
<evidence type="ECO:0000256" key="3">
    <source>
        <dbReference type="ARBA" id="ARBA00006300"/>
    </source>
</evidence>
<comment type="pathway">
    <text evidence="1 17">Amino-acid biosynthesis; L-proline biosynthesis; L-glutamate 5-semialdehyde from L-glutamate: step 2/2.</text>
</comment>
<organism evidence="20 21">
    <name type="scientific">Prymnesium parvum</name>
    <name type="common">Toxic golden alga</name>
    <dbReference type="NCBI Taxonomy" id="97485"/>
    <lineage>
        <taxon>Eukaryota</taxon>
        <taxon>Haptista</taxon>
        <taxon>Haptophyta</taxon>
        <taxon>Prymnesiophyceae</taxon>
        <taxon>Prymnesiales</taxon>
        <taxon>Prymnesiaceae</taxon>
        <taxon>Prymnesium</taxon>
    </lineage>
</organism>
<dbReference type="InterPro" id="IPR036393">
    <property type="entry name" value="AceGlu_kinase-like_sf"/>
</dbReference>
<comment type="similarity">
    <text evidence="3 17">In the C-terminal section; belongs to the gamma-glutamyl phosphate reductase family.</text>
</comment>
<evidence type="ECO:0000256" key="14">
    <source>
        <dbReference type="ARBA" id="ARBA00023268"/>
    </source>
</evidence>
<keyword evidence="9 17" id="KW-0547">Nucleotide-binding</keyword>
<comment type="catalytic activity">
    <reaction evidence="15 17">
        <text>L-glutamate 5-semialdehyde + phosphate + NADP(+) = L-glutamyl 5-phosphate + NADPH + H(+)</text>
        <dbReference type="Rhea" id="RHEA:19541"/>
        <dbReference type="ChEBI" id="CHEBI:15378"/>
        <dbReference type="ChEBI" id="CHEBI:43474"/>
        <dbReference type="ChEBI" id="CHEBI:57783"/>
        <dbReference type="ChEBI" id="CHEBI:58066"/>
        <dbReference type="ChEBI" id="CHEBI:58274"/>
        <dbReference type="ChEBI" id="CHEBI:58349"/>
        <dbReference type="EC" id="1.2.1.41"/>
    </reaction>
</comment>
<dbReference type="GO" id="GO:0004350">
    <property type="term" value="F:glutamate-5-semialdehyde dehydrogenase activity"/>
    <property type="evidence" value="ECO:0007669"/>
    <property type="project" value="UniProtKB-UniRule"/>
</dbReference>
<evidence type="ECO:0000256" key="5">
    <source>
        <dbReference type="ARBA" id="ARBA00022490"/>
    </source>
</evidence>
<dbReference type="NCBIfam" id="TIGR01092">
    <property type="entry name" value="P5CS"/>
    <property type="match status" value="1"/>
</dbReference>
<comment type="similarity">
    <text evidence="4 17">In the N-terminal section; belongs to the glutamate 5-kinase family.</text>
</comment>
<dbReference type="Gene3D" id="3.40.605.10">
    <property type="entry name" value="Aldehyde Dehydrogenase, Chain A, domain 1"/>
    <property type="match status" value="1"/>
</dbReference>
<evidence type="ECO:0000256" key="2">
    <source>
        <dbReference type="ARBA" id="ARBA00005185"/>
    </source>
</evidence>
<comment type="caution">
    <text evidence="20">The sequence shown here is derived from an EMBL/GenBank/DDBJ whole genome shotgun (WGS) entry which is preliminary data.</text>
</comment>
<dbReference type="InterPro" id="IPR005715">
    <property type="entry name" value="Glu_5kinase/COase_Synthase"/>
</dbReference>
<keyword evidence="13 17" id="KW-0560">Oxidoreductase</keyword>
<keyword evidence="10 17" id="KW-0418">Kinase</keyword>
<evidence type="ECO:0000256" key="17">
    <source>
        <dbReference type="PIRNR" id="PIRNR036429"/>
    </source>
</evidence>
<dbReference type="Pfam" id="PF00171">
    <property type="entry name" value="Aldedh"/>
    <property type="match status" value="1"/>
</dbReference>
<comment type="catalytic activity">
    <reaction evidence="16 17">
        <text>L-glutamate + ATP = L-glutamyl 5-phosphate + ADP</text>
        <dbReference type="Rhea" id="RHEA:14877"/>
        <dbReference type="ChEBI" id="CHEBI:29985"/>
        <dbReference type="ChEBI" id="CHEBI:30616"/>
        <dbReference type="ChEBI" id="CHEBI:58274"/>
        <dbReference type="ChEBI" id="CHEBI:456216"/>
        <dbReference type="EC" id="2.7.2.11"/>
    </reaction>
</comment>
<dbReference type="GO" id="GO:0005737">
    <property type="term" value="C:cytoplasm"/>
    <property type="evidence" value="ECO:0007669"/>
    <property type="project" value="InterPro"/>
</dbReference>
<dbReference type="InterPro" id="IPR016163">
    <property type="entry name" value="Ald_DH_C"/>
</dbReference>
<dbReference type="NCBIfam" id="TIGR01027">
    <property type="entry name" value="proB"/>
    <property type="match status" value="1"/>
</dbReference>
<dbReference type="InterPro" id="IPR005766">
    <property type="entry name" value="P5_carboxy_syn"/>
</dbReference>
<accession>A0AB34JH16</accession>
<evidence type="ECO:0000256" key="8">
    <source>
        <dbReference type="ARBA" id="ARBA00022679"/>
    </source>
</evidence>
<evidence type="ECO:0000256" key="10">
    <source>
        <dbReference type="ARBA" id="ARBA00022777"/>
    </source>
</evidence>
<dbReference type="PRINTS" id="PR00474">
    <property type="entry name" value="GLU5KINASE"/>
</dbReference>
<keyword evidence="7 17" id="KW-0641">Proline biosynthesis</keyword>
<dbReference type="PANTHER" id="PTHR11063">
    <property type="entry name" value="GLUTAMATE SEMIALDEHYDE DEHYDROGENASE"/>
    <property type="match status" value="1"/>
</dbReference>
<dbReference type="Gene3D" id="3.40.1160.10">
    <property type="entry name" value="Acetylglutamate kinase-like"/>
    <property type="match status" value="1"/>
</dbReference>
<dbReference type="GO" id="GO:0004349">
    <property type="term" value="F:glutamate 5-kinase activity"/>
    <property type="evidence" value="ECO:0007669"/>
    <property type="project" value="UniProtKB-UniRule"/>
</dbReference>
<dbReference type="InterPro" id="IPR001057">
    <property type="entry name" value="Glu/AcGlu_kinase"/>
</dbReference>
<feature type="domain" description="Aldehyde dehydrogenase" evidence="18">
    <location>
        <begin position="280"/>
        <end position="568"/>
    </location>
</feature>
<dbReference type="EC" id="2.7.2.11" evidence="17"/>
<evidence type="ECO:0000256" key="16">
    <source>
        <dbReference type="ARBA" id="ARBA00049141"/>
    </source>
</evidence>
<dbReference type="FunFam" id="3.40.1160.10:FF:000006">
    <property type="entry name" value="Glutamate 5-kinase"/>
    <property type="match status" value="1"/>
</dbReference>
<evidence type="ECO:0000259" key="19">
    <source>
        <dbReference type="Pfam" id="PF00696"/>
    </source>
</evidence>
<dbReference type="NCBIfam" id="NF001221">
    <property type="entry name" value="PRK00197.1"/>
    <property type="match status" value="1"/>
</dbReference>
<dbReference type="Proteomes" id="UP001515480">
    <property type="component" value="Unassembled WGS sequence"/>
</dbReference>
<evidence type="ECO:0000256" key="9">
    <source>
        <dbReference type="ARBA" id="ARBA00022741"/>
    </source>
</evidence>
<dbReference type="InterPro" id="IPR016161">
    <property type="entry name" value="Ald_DH/histidinol_DH"/>
</dbReference>
<evidence type="ECO:0000313" key="20">
    <source>
        <dbReference type="EMBL" id="KAL1520072.1"/>
    </source>
</evidence>
<dbReference type="Pfam" id="PF00696">
    <property type="entry name" value="AA_kinase"/>
    <property type="match status" value="1"/>
</dbReference>
<gene>
    <name evidence="20" type="ORF">AB1Y20_023547</name>
</gene>
<dbReference type="PROSITE" id="PS00902">
    <property type="entry name" value="GLUTAMATE_5_KINASE"/>
    <property type="match status" value="1"/>
</dbReference>
<evidence type="ECO:0000256" key="4">
    <source>
        <dbReference type="ARBA" id="ARBA00009302"/>
    </source>
</evidence>
<keyword evidence="8 17" id="KW-0808">Transferase</keyword>
<dbReference type="SUPFAM" id="SSF53633">
    <property type="entry name" value="Carbamate kinase-like"/>
    <property type="match status" value="1"/>
</dbReference>
<dbReference type="InterPro" id="IPR016162">
    <property type="entry name" value="Ald_DH_N"/>
</dbReference>
<keyword evidence="21" id="KW-1185">Reference proteome</keyword>
<protein>
    <recommendedName>
        <fullName evidence="17">Delta-1-pyrroline-5-carboxylate synthase</fullName>
    </recommendedName>
    <domain>
        <recommendedName>
            <fullName evidence="17">Glutamate 5-kinase</fullName>
            <shortName evidence="17">GK</shortName>
            <ecNumber evidence="17">2.7.2.11</ecNumber>
        </recommendedName>
        <alternativeName>
            <fullName evidence="17">Gamma-glutamyl kinase</fullName>
        </alternativeName>
    </domain>
    <domain>
        <recommendedName>
            <fullName evidence="17">Gamma-glutamyl phosphate reductase</fullName>
            <shortName evidence="17">GPR</shortName>
            <ecNumber evidence="17">1.2.1.41</ecNumber>
        </recommendedName>
        <alternativeName>
            <fullName evidence="17">Glutamate-5-semialdehyde dehydrogenase</fullName>
        </alternativeName>
        <alternativeName>
            <fullName evidence="17">Glutamyl-gamma-semialdehyde dehydrogenase</fullName>
        </alternativeName>
    </domain>
</protein>
<reference evidence="20 21" key="1">
    <citation type="journal article" date="2024" name="Science">
        <title>Giant polyketide synthase enzymes in the biosynthesis of giant marine polyether toxins.</title>
        <authorList>
            <person name="Fallon T.R."/>
            <person name="Shende V.V."/>
            <person name="Wierzbicki I.H."/>
            <person name="Pendleton A.L."/>
            <person name="Watervoot N.F."/>
            <person name="Auber R.P."/>
            <person name="Gonzalez D.J."/>
            <person name="Wisecaver J.H."/>
            <person name="Moore B.S."/>
        </authorList>
    </citation>
    <scope>NUCLEOTIDE SEQUENCE [LARGE SCALE GENOMIC DNA]</scope>
    <source>
        <strain evidence="20 21">12B1</strain>
    </source>
</reference>
<dbReference type="InterPro" id="IPR000965">
    <property type="entry name" value="GPR_dom"/>
</dbReference>
<evidence type="ECO:0000256" key="12">
    <source>
        <dbReference type="ARBA" id="ARBA00022857"/>
    </source>
</evidence>
<evidence type="ECO:0000313" key="21">
    <source>
        <dbReference type="Proteomes" id="UP001515480"/>
    </source>
</evidence>
<evidence type="ECO:0000256" key="13">
    <source>
        <dbReference type="ARBA" id="ARBA00023002"/>
    </source>
</evidence>
<comment type="pathway">
    <text evidence="2 17">Amino-acid biosynthesis; L-proline biosynthesis; L-glutamate 5-semialdehyde from L-glutamate: step 1/2.</text>
</comment>
<dbReference type="PIRSF" id="PIRSF036429">
    <property type="entry name" value="P5C_syn"/>
    <property type="match status" value="1"/>
</dbReference>
<dbReference type="GO" id="GO:0005524">
    <property type="term" value="F:ATP binding"/>
    <property type="evidence" value="ECO:0007669"/>
    <property type="project" value="UniProtKB-UniRule"/>
</dbReference>
<dbReference type="PANTHER" id="PTHR11063:SF8">
    <property type="entry name" value="DELTA-1-PYRROLINE-5-CARBOXYLATE SYNTHASE"/>
    <property type="match status" value="1"/>
</dbReference>
<evidence type="ECO:0000256" key="6">
    <source>
        <dbReference type="ARBA" id="ARBA00022605"/>
    </source>
</evidence>
<sequence>MRRDFASAKLVIIKVGTSCVTRDDGQLALGRVGALVEQIAQLVKHGKRVVLVSSGAIGIGAGKVSEQAVLSRSIRSHLQIRSQMEELAPSARAKAAAGQGGLMGLYDMLFSQYGLVCGQVLVTEGDFELASRRSNMKSTLEWMLRMGAVPVLNENDVLAAPERRRLFTDNDSLAVLVALELKAELLLLLSDVPGVFRAAPQPGDEPLRVVTRATQISYGSKSTRGRGGMEAKVEAALNAVERGVGAVIISSGLSPDNVGRIVRGDEIGTLFLRVGEADAEAADVESEAPQRQARAARAAARELQQLSHAERAALLFGLAEALEGGVEEIQAANALDLAAAARANMSEAMAARLKFPPRKVAAVADGVRALAQQPDPLGRTVRHMELAPGLVLRQETVPIGVLLIIFESRPDVLPQVASLAIASGNGLLLKGGKEAQHTNAVLHKIITSALERVSAGKVPAALIALVEGREEIKQLLKLHKEIDLCIPRGSNQMVQSIMNGTRIPTLGHADGICHVFIDRSADLGKAEKIAIDSKTDYPAACNALETLLLHEGLVASGAAERLLAALTNAGVALFGGPKAAAAFGLTPAATLSHEYGSLALTVELVADVHAAIAHINQYGSGHTDVVVAEDLQVAEAFMSRVDSADVFHNCSSRFADGFRFGLGAEVGISTSRIHARGPVGVEGLLTTRTRLVSDLAHTVSDFSKGNCKYTHRDLLARL</sequence>
<dbReference type="EMBL" id="JBGBPQ010000009">
    <property type="protein sequence ID" value="KAL1520072.1"/>
    <property type="molecule type" value="Genomic_DNA"/>
</dbReference>
<dbReference type="GO" id="GO:0008652">
    <property type="term" value="P:amino acid biosynthetic process"/>
    <property type="evidence" value="ECO:0007669"/>
    <property type="project" value="UniProtKB-KW"/>
</dbReference>
<evidence type="ECO:0000256" key="15">
    <source>
        <dbReference type="ARBA" id="ARBA00049024"/>
    </source>
</evidence>
<evidence type="ECO:0000256" key="7">
    <source>
        <dbReference type="ARBA" id="ARBA00022650"/>
    </source>
</evidence>
<dbReference type="SUPFAM" id="SSF53720">
    <property type="entry name" value="ALDH-like"/>
    <property type="match status" value="1"/>
</dbReference>
<evidence type="ECO:0000256" key="1">
    <source>
        <dbReference type="ARBA" id="ARBA00004985"/>
    </source>
</evidence>
<keyword evidence="14" id="KW-0511">Multifunctional enzyme</keyword>
<dbReference type="InterPro" id="IPR001048">
    <property type="entry name" value="Asp/Glu/Uridylate_kinase"/>
</dbReference>
<keyword evidence="6 17" id="KW-0028">Amino-acid biosynthesis</keyword>
<dbReference type="EC" id="1.2.1.41" evidence="17"/>
<dbReference type="HAMAP" id="MF_00412">
    <property type="entry name" value="ProA"/>
    <property type="match status" value="1"/>
</dbReference>
<dbReference type="NCBIfam" id="TIGR00407">
    <property type="entry name" value="proA"/>
    <property type="match status" value="1"/>
</dbReference>
<proteinExistence type="inferred from homology"/>
<keyword evidence="12 17" id="KW-0521">NADP</keyword>
<feature type="domain" description="Aspartate/glutamate/uridylate kinase" evidence="19">
    <location>
        <begin position="9"/>
        <end position="249"/>
    </location>
</feature>